<gene>
    <name evidence="2" type="ORF">BRPE64_BCDS02130</name>
</gene>
<evidence type="ECO:0000313" key="2">
    <source>
        <dbReference type="EMBL" id="BAN24874.1"/>
    </source>
</evidence>
<accession>R4WKA8</accession>
<dbReference type="PATRIC" id="fig|758793.3.peg.3121"/>
<dbReference type="OrthoDB" id="7068720at2"/>
<keyword evidence="3" id="KW-1185">Reference proteome</keyword>
<dbReference type="InterPro" id="IPR054112">
    <property type="entry name" value="Glyco_transf_99_N"/>
</dbReference>
<feature type="domain" description="Glycosyltransferase 99 N-terminal" evidence="1">
    <location>
        <begin position="4"/>
        <end position="179"/>
    </location>
</feature>
<dbReference type="RefSeq" id="WP_016354305.1">
    <property type="nucleotide sequence ID" value="NC_021294.1"/>
</dbReference>
<dbReference type="HOGENOM" id="CLU_501244_0_0_4"/>
<dbReference type="EMBL" id="AP013059">
    <property type="protein sequence ID" value="BAN24874.1"/>
    <property type="molecule type" value="Genomic_DNA"/>
</dbReference>
<dbReference type="STRING" id="758793.BRPE64_BCDS02130"/>
<protein>
    <submittedName>
        <fullName evidence="2">Capsule polysaccharide biosynthesis protein</fullName>
    </submittedName>
</protein>
<dbReference type="GO" id="GO:0000271">
    <property type="term" value="P:polysaccharide biosynthetic process"/>
    <property type="evidence" value="ECO:0007669"/>
    <property type="project" value="InterPro"/>
</dbReference>
<reference evidence="2 3" key="1">
    <citation type="journal article" date="2013" name="Genome Announc.">
        <title>Complete Genome Sequence of Burkholderia sp. Strain RPE64, Bacterial Symbiont of the Bean Bug Riptortus pedestris.</title>
        <authorList>
            <person name="Shibata T.F."/>
            <person name="Maeda T."/>
            <person name="Nikoh N."/>
            <person name="Yamaguchi K."/>
            <person name="Oshima K."/>
            <person name="Hattori M."/>
            <person name="Nishiyama T."/>
            <person name="Hasebe M."/>
            <person name="Fukatsu T."/>
            <person name="Kikuchi Y."/>
            <person name="Shigenobu S."/>
        </authorList>
    </citation>
    <scope>NUCLEOTIDE SEQUENCE [LARGE SCALE GENOMIC DNA]</scope>
</reference>
<dbReference type="InterPro" id="IPR007833">
    <property type="entry name" value="Capsule_polysaccharide_synth"/>
</dbReference>
<evidence type="ECO:0000259" key="1">
    <source>
        <dbReference type="Pfam" id="PF21912"/>
    </source>
</evidence>
<organism evidence="2 3">
    <name type="scientific">Caballeronia insecticola</name>
    <dbReference type="NCBI Taxonomy" id="758793"/>
    <lineage>
        <taxon>Bacteria</taxon>
        <taxon>Pseudomonadati</taxon>
        <taxon>Pseudomonadota</taxon>
        <taxon>Betaproteobacteria</taxon>
        <taxon>Burkholderiales</taxon>
        <taxon>Burkholderiaceae</taxon>
        <taxon>Caballeronia</taxon>
    </lineage>
</organism>
<proteinExistence type="predicted"/>
<name>R4WKA8_9BURK</name>
<dbReference type="KEGG" id="buo:BRPE64_BCDS02130"/>
<dbReference type="Pfam" id="PF05159">
    <property type="entry name" value="Capsule_synth"/>
    <property type="match status" value="1"/>
</dbReference>
<dbReference type="GO" id="GO:0015774">
    <property type="term" value="P:polysaccharide transport"/>
    <property type="evidence" value="ECO:0007669"/>
    <property type="project" value="InterPro"/>
</dbReference>
<dbReference type="Proteomes" id="UP000013966">
    <property type="component" value="Chromosome 2"/>
</dbReference>
<sequence>MLAAFLPPYPFRGVRAPYLWLYYRLLTKWAGESAMFITGREYIRPVEEWNGRWECAPEMQSRLGYRLPEHAAIDRHEYQWLDESRFEQWLAAAGHNPIAAFRYFLTERDNDFEQELRRLLAKASAPVEALVSICNVPSLEAVCAELGIPVVHVELGALRAPLFWETSYVDFQGVNGHTESAGRYEAFDKWDLPLARTDLFQFFARTWRPVPPDAQPDHELGVVLQVEDDSNLVAFSNGMDNIGLLTVATNDVAPLGECPLVRAHPGSSFGIRTGRFHVDESPSSPLFIQRCRRILTINSSVGLEAVLLDKPVQVFGESSFDFILSASDEAEVISRLAFYLLAYLVPFPLQLDPEYLRFRIARPAEELIILRHLEKYLELMHLDAKMFAGSPVAERVALSVLFANQSKTFEEALAKRDGQISALRQALSEQDGHTSALTRTLSDREGQIASLTQAVLEREGQLSALTHTLSEHVGQIFALAQVVSERDEQFSVMTQAVSERDERVSALTHAMTERDEKIEALLSSSSWRMTKAWRFFGRLLRGA</sequence>
<reference evidence="2 3" key="2">
    <citation type="journal article" date="2018" name="Int. J. Syst. Evol. Microbiol.">
        <title>Burkholderia insecticola sp. nov., a gut symbiotic bacterium of the bean bug Riptortus pedestris.</title>
        <authorList>
            <person name="Takeshita K."/>
            <person name="Tamaki H."/>
            <person name="Ohbayashi T."/>
            <person name="Meng X.-Y."/>
            <person name="Sone T."/>
            <person name="Mitani Y."/>
            <person name="Peeters C."/>
            <person name="Kikuchi Y."/>
            <person name="Vandamme P."/>
        </authorList>
    </citation>
    <scope>NUCLEOTIDE SEQUENCE [LARGE SCALE GENOMIC DNA]</scope>
    <source>
        <strain evidence="2">RPE64</strain>
    </source>
</reference>
<evidence type="ECO:0000313" key="3">
    <source>
        <dbReference type="Proteomes" id="UP000013966"/>
    </source>
</evidence>
<dbReference type="AlphaFoldDB" id="R4WKA8"/>
<dbReference type="Pfam" id="PF21912">
    <property type="entry name" value="Glyco_transf_99"/>
    <property type="match status" value="1"/>
</dbReference>